<dbReference type="AlphaFoldDB" id="A0A928GJ82"/>
<comment type="caution">
    <text evidence="1">The sequence shown here is derived from an EMBL/GenBank/DDBJ whole genome shotgun (WGS) entry which is preliminary data.</text>
</comment>
<dbReference type="InterPro" id="IPR045724">
    <property type="entry name" value="DUF6078"/>
</dbReference>
<dbReference type="Pfam" id="PF19555">
    <property type="entry name" value="DUF6078"/>
    <property type="match status" value="1"/>
</dbReference>
<gene>
    <name evidence="1" type="ORF">E7102_09810</name>
</gene>
<protein>
    <submittedName>
        <fullName evidence="1">Uncharacterized protein</fullName>
    </submittedName>
</protein>
<dbReference type="Proteomes" id="UP000763088">
    <property type="component" value="Unassembled WGS sequence"/>
</dbReference>
<reference evidence="1" key="1">
    <citation type="submission" date="2019-04" db="EMBL/GenBank/DDBJ databases">
        <title>Evolution of Biomass-Degrading Anaerobic Consortia Revealed by Metagenomics.</title>
        <authorList>
            <person name="Peng X."/>
        </authorList>
    </citation>
    <scope>NUCLEOTIDE SEQUENCE</scope>
    <source>
        <strain evidence="1">SIG141</strain>
    </source>
</reference>
<accession>A0A928GJ82</accession>
<dbReference type="EMBL" id="SUYD01000011">
    <property type="protein sequence ID" value="MBE6266750.1"/>
    <property type="molecule type" value="Genomic_DNA"/>
</dbReference>
<sequence length="146" mass="17665">MTEQEIFKKEAENGYTVCFAEQCPFKEECLRYLVGRQMPDTRSFYHCVNPRYQDVGTERCSLFRSSKKVKFAKGMMHIFNADMPRRVEPFVRQRLIGKHCRTYYYEYRNGTRLISPAIQEEVRSLFREAGWKEKVYFDGYVEDYEW</sequence>
<organism evidence="1 2">
    <name type="scientific">Xylanibacter ruminicola</name>
    <name type="common">Prevotella ruminicola</name>
    <dbReference type="NCBI Taxonomy" id="839"/>
    <lineage>
        <taxon>Bacteria</taxon>
        <taxon>Pseudomonadati</taxon>
        <taxon>Bacteroidota</taxon>
        <taxon>Bacteroidia</taxon>
        <taxon>Bacteroidales</taxon>
        <taxon>Prevotellaceae</taxon>
        <taxon>Xylanibacter</taxon>
    </lineage>
</organism>
<proteinExistence type="predicted"/>
<evidence type="ECO:0000313" key="2">
    <source>
        <dbReference type="Proteomes" id="UP000763088"/>
    </source>
</evidence>
<evidence type="ECO:0000313" key="1">
    <source>
        <dbReference type="EMBL" id="MBE6266750.1"/>
    </source>
</evidence>
<name>A0A928GJ82_XYLRU</name>